<dbReference type="EMBL" id="CADCTV010000293">
    <property type="protein sequence ID" value="CAA9314356.1"/>
    <property type="molecule type" value="Genomic_DNA"/>
</dbReference>
<accession>A0A6J4KU17</accession>
<dbReference type="AlphaFoldDB" id="A0A6J4KU17"/>
<name>A0A6J4KU17_9BACT</name>
<feature type="non-terminal residue" evidence="1">
    <location>
        <position position="1"/>
    </location>
</feature>
<gene>
    <name evidence="1" type="ORF">AVDCRST_MAG89-1324</name>
</gene>
<protein>
    <submittedName>
        <fullName evidence="1">Uncharacterized protein</fullName>
    </submittedName>
</protein>
<organism evidence="1">
    <name type="scientific">uncultured Gemmatimonadota bacterium</name>
    <dbReference type="NCBI Taxonomy" id="203437"/>
    <lineage>
        <taxon>Bacteria</taxon>
        <taxon>Pseudomonadati</taxon>
        <taxon>Gemmatimonadota</taxon>
        <taxon>environmental samples</taxon>
    </lineage>
</organism>
<reference evidence="1" key="1">
    <citation type="submission" date="2020-02" db="EMBL/GenBank/DDBJ databases">
        <authorList>
            <person name="Meier V. D."/>
        </authorList>
    </citation>
    <scope>NUCLEOTIDE SEQUENCE</scope>
    <source>
        <strain evidence="1">AVDCRST_MAG89</strain>
    </source>
</reference>
<feature type="non-terminal residue" evidence="1">
    <location>
        <position position="107"/>
    </location>
</feature>
<proteinExistence type="predicted"/>
<evidence type="ECO:0000313" key="1">
    <source>
        <dbReference type="EMBL" id="CAA9314356.1"/>
    </source>
</evidence>
<sequence length="107" mass="11585">CRGAPHPQPFPRKPRGGREPVWCGSMIPVLGLSHPLRTSGAVRKANPAFLGCPLPRPLSRTRERGEFDRASAGLCAREARAQSAQADFGIFQLRFQPPGRGRGLCIG</sequence>